<keyword evidence="1" id="KW-0812">Transmembrane</keyword>
<dbReference type="EMBL" id="JAHWGI010001316">
    <property type="protein sequence ID" value="KAK3928108.1"/>
    <property type="molecule type" value="Genomic_DNA"/>
</dbReference>
<keyword evidence="2" id="KW-0675">Receptor</keyword>
<keyword evidence="3" id="KW-1185">Reference proteome</keyword>
<reference evidence="2" key="1">
    <citation type="submission" date="2021-07" db="EMBL/GenBank/DDBJ databases">
        <authorList>
            <person name="Catto M.A."/>
            <person name="Jacobson A."/>
            <person name="Kennedy G."/>
            <person name="Labadie P."/>
            <person name="Hunt B.G."/>
            <person name="Srinivasan R."/>
        </authorList>
    </citation>
    <scope>NUCLEOTIDE SEQUENCE</scope>
    <source>
        <strain evidence="2">PL_HMW_Pooled</strain>
        <tissue evidence="2">Head</tissue>
    </source>
</reference>
<gene>
    <name evidence="2" type="ORF">KUF71_016457</name>
</gene>
<sequence>MQGVAEAFNYARRFQDSFLRVTGGRLSFGVAHKARVAAALCPVTGAAFVLWSHDAGYVPWSQFPVYEMNATYLTIVPETWVLIALALETAARRLRAELVRVTGVASGWWLDRQVLDGGGEEAARELAALRGLWLQLQYLLRMWSRALAPSLAHLLLCSVTVLLLSVFGISIPLLRHQVKDAFVKELTKAKIAADNTPLHTELVRFLKAVDIQDPNCSIGGFTSLDRALAVGLLELGVHNPQGGLPLLQVHQSPCLHLRAAQGAC</sequence>
<keyword evidence="1" id="KW-1133">Transmembrane helix</keyword>
<evidence type="ECO:0000313" key="3">
    <source>
        <dbReference type="Proteomes" id="UP001219518"/>
    </source>
</evidence>
<reference evidence="2" key="2">
    <citation type="journal article" date="2023" name="BMC Genomics">
        <title>Pest status, molecular evolution, and epigenetic factors derived from the genome assembly of Frankliniella fusca, a thysanopteran phytovirus vector.</title>
        <authorList>
            <person name="Catto M.A."/>
            <person name="Labadie P.E."/>
            <person name="Jacobson A.L."/>
            <person name="Kennedy G.G."/>
            <person name="Srinivasan R."/>
            <person name="Hunt B.G."/>
        </authorList>
    </citation>
    <scope>NUCLEOTIDE SEQUENCE</scope>
    <source>
        <strain evidence="2">PL_HMW_Pooled</strain>
    </source>
</reference>
<evidence type="ECO:0000256" key="1">
    <source>
        <dbReference type="SAM" id="Phobius"/>
    </source>
</evidence>
<dbReference type="AlphaFoldDB" id="A0AAE1HVA9"/>
<proteinExistence type="predicted"/>
<keyword evidence="1" id="KW-0472">Membrane</keyword>
<name>A0AAE1HVA9_9NEOP</name>
<feature type="transmembrane region" description="Helical" evidence="1">
    <location>
        <begin position="151"/>
        <end position="174"/>
    </location>
</feature>
<protein>
    <submittedName>
        <fullName evidence="2">Gustatory and odorant receptor 63a</fullName>
    </submittedName>
</protein>
<evidence type="ECO:0000313" key="2">
    <source>
        <dbReference type="EMBL" id="KAK3928108.1"/>
    </source>
</evidence>
<organism evidence="2 3">
    <name type="scientific">Frankliniella fusca</name>
    <dbReference type="NCBI Taxonomy" id="407009"/>
    <lineage>
        <taxon>Eukaryota</taxon>
        <taxon>Metazoa</taxon>
        <taxon>Ecdysozoa</taxon>
        <taxon>Arthropoda</taxon>
        <taxon>Hexapoda</taxon>
        <taxon>Insecta</taxon>
        <taxon>Pterygota</taxon>
        <taxon>Neoptera</taxon>
        <taxon>Paraneoptera</taxon>
        <taxon>Thysanoptera</taxon>
        <taxon>Terebrantia</taxon>
        <taxon>Thripoidea</taxon>
        <taxon>Thripidae</taxon>
        <taxon>Frankliniella</taxon>
    </lineage>
</organism>
<comment type="caution">
    <text evidence="2">The sequence shown here is derived from an EMBL/GenBank/DDBJ whole genome shotgun (WGS) entry which is preliminary data.</text>
</comment>
<dbReference type="Proteomes" id="UP001219518">
    <property type="component" value="Unassembled WGS sequence"/>
</dbReference>
<accession>A0AAE1HVA9</accession>